<evidence type="ECO:0000256" key="3">
    <source>
        <dbReference type="SAM" id="Phobius"/>
    </source>
</evidence>
<reference evidence="6" key="1">
    <citation type="submission" date="2018-08" db="EMBL/GenBank/DDBJ databases">
        <authorList>
            <person name="Grouzdev D.S."/>
            <person name="Krutkina M.S."/>
        </authorList>
    </citation>
    <scope>NUCLEOTIDE SEQUENCE [LARGE SCALE GENOMIC DNA]</scope>
    <source>
        <strain evidence="6">4-11</strain>
    </source>
</reference>
<evidence type="ECO:0000256" key="2">
    <source>
        <dbReference type="ARBA" id="ARBA00023172"/>
    </source>
</evidence>
<reference evidence="5 6" key="2">
    <citation type="submission" date="2018-09" db="EMBL/GenBank/DDBJ databases">
        <title>Genome of Sphaerochaeta halotolerans strain 4-11.</title>
        <authorList>
            <person name="Nazina T.N."/>
            <person name="Sokolova D.S."/>
        </authorList>
    </citation>
    <scope>NUCLEOTIDE SEQUENCE [LARGE SCALE GENOMIC DNA]</scope>
    <source>
        <strain evidence="5 6">4-11</strain>
    </source>
</reference>
<dbReference type="Gene3D" id="1.10.443.10">
    <property type="entry name" value="Intergrase catalytic core"/>
    <property type="match status" value="1"/>
</dbReference>
<feature type="transmembrane region" description="Helical" evidence="3">
    <location>
        <begin position="256"/>
        <end position="278"/>
    </location>
</feature>
<dbReference type="GO" id="GO:0006310">
    <property type="term" value="P:DNA recombination"/>
    <property type="evidence" value="ECO:0007669"/>
    <property type="project" value="UniProtKB-KW"/>
</dbReference>
<dbReference type="InterPro" id="IPR010998">
    <property type="entry name" value="Integrase_recombinase_N"/>
</dbReference>
<sequence>MYEIFDEATGFVLDYYSKDGKSKCCLCTYRKYLTELRAYLASEGIEYSHKEALAWLSREFEILPYGQYKVCRRMIFRVNDFILNGTITQREYLYTDFLEYDALNQPQKSLVDEFLAGKVRANHDKNNFKRILSSLFLYLQETGSCLDTSQIKSSFLDEYFGREGKPVMKRSYLPQIMRFLYLKGLVCVDDNGIWKYFGIDLDRINNASKYAIPEMGTGGGSGSRVGGFVLEPELYGRLINYLDENGYSKTIYNATIIPYFSILAFLSVNSLCFSRGILFDWAEANKPEWGYPFYASLTKTVQLIGLLGSHARMDAREVPTNCHRAWKYIPPPWAEGIVREYLSERKREGMDTSTLCMSRSSCCKFLVYAESRDIHSFAGITVDLVKEYISQDEHMTIGGKRAYNCKLRIFLRFLVIRGILPSAMMLAVPAIFAPKVVIATVLSEQESKGIAAYRSSHCETPDELKDNAIVALGLQLGLRASDIVRLKLQDIDWNHSTIKIIQKKTGVPLETALPVGVANLLYRYITEGRPKSDLPYIFLHHDAPFSKYTPSKCSLCLERALADIPRTSHGFHVTRRTFATNLLLSGNGIQTVKSALGQSNLTQLNHYLGVDLVHLRLCPINLEGIGLPGRLL</sequence>
<evidence type="ECO:0000313" key="5">
    <source>
        <dbReference type="EMBL" id="RFU93637.1"/>
    </source>
</evidence>
<evidence type="ECO:0000259" key="4">
    <source>
        <dbReference type="PROSITE" id="PS51898"/>
    </source>
</evidence>
<dbReference type="EMBL" id="QUWK01000030">
    <property type="protein sequence ID" value="RFU93637.1"/>
    <property type="molecule type" value="Genomic_DNA"/>
</dbReference>
<name>A0A372MCW9_9SPIR</name>
<dbReference type="InterPro" id="IPR011010">
    <property type="entry name" value="DNA_brk_join_enz"/>
</dbReference>
<keyword evidence="1" id="KW-0238">DNA-binding</keyword>
<keyword evidence="2" id="KW-0233">DNA recombination</keyword>
<comment type="caution">
    <text evidence="5">The sequence shown here is derived from an EMBL/GenBank/DDBJ whole genome shotgun (WGS) entry which is preliminary data.</text>
</comment>
<organism evidence="5 6">
    <name type="scientific">Sphaerochaeta halotolerans</name>
    <dbReference type="NCBI Taxonomy" id="2293840"/>
    <lineage>
        <taxon>Bacteria</taxon>
        <taxon>Pseudomonadati</taxon>
        <taxon>Spirochaetota</taxon>
        <taxon>Spirochaetia</taxon>
        <taxon>Spirochaetales</taxon>
        <taxon>Sphaerochaetaceae</taxon>
        <taxon>Sphaerochaeta</taxon>
    </lineage>
</organism>
<feature type="transmembrane region" description="Helical" evidence="3">
    <location>
        <begin position="409"/>
        <end position="432"/>
    </location>
</feature>
<dbReference type="Pfam" id="PF00589">
    <property type="entry name" value="Phage_integrase"/>
    <property type="match status" value="1"/>
</dbReference>
<dbReference type="RefSeq" id="WP_117331589.1">
    <property type="nucleotide sequence ID" value="NZ_QUWK01000030.1"/>
</dbReference>
<dbReference type="SUPFAM" id="SSF56349">
    <property type="entry name" value="DNA breaking-rejoining enzymes"/>
    <property type="match status" value="1"/>
</dbReference>
<protein>
    <recommendedName>
        <fullName evidence="4">Tyr recombinase domain-containing protein</fullName>
    </recommendedName>
</protein>
<dbReference type="InterPro" id="IPR002104">
    <property type="entry name" value="Integrase_catalytic"/>
</dbReference>
<dbReference type="Gene3D" id="1.10.150.130">
    <property type="match status" value="1"/>
</dbReference>
<keyword evidence="3" id="KW-0812">Transmembrane</keyword>
<evidence type="ECO:0000313" key="6">
    <source>
        <dbReference type="Proteomes" id="UP000264002"/>
    </source>
</evidence>
<dbReference type="AlphaFoldDB" id="A0A372MCW9"/>
<dbReference type="GO" id="GO:0015074">
    <property type="term" value="P:DNA integration"/>
    <property type="evidence" value="ECO:0007669"/>
    <property type="project" value="InterPro"/>
</dbReference>
<dbReference type="PROSITE" id="PS51898">
    <property type="entry name" value="TYR_RECOMBINASE"/>
    <property type="match status" value="1"/>
</dbReference>
<keyword evidence="3" id="KW-0472">Membrane</keyword>
<dbReference type="InterPro" id="IPR013762">
    <property type="entry name" value="Integrase-like_cat_sf"/>
</dbReference>
<feature type="domain" description="Tyr recombinase" evidence="4">
    <location>
        <begin position="437"/>
        <end position="620"/>
    </location>
</feature>
<keyword evidence="3" id="KW-1133">Transmembrane helix</keyword>
<keyword evidence="6" id="KW-1185">Reference proteome</keyword>
<dbReference type="GO" id="GO:0003677">
    <property type="term" value="F:DNA binding"/>
    <property type="evidence" value="ECO:0007669"/>
    <property type="project" value="UniProtKB-KW"/>
</dbReference>
<evidence type="ECO:0000256" key="1">
    <source>
        <dbReference type="ARBA" id="ARBA00023125"/>
    </source>
</evidence>
<gene>
    <name evidence="5" type="ORF">DYP60_13770</name>
</gene>
<accession>A0A372MCW9</accession>
<proteinExistence type="predicted"/>
<dbReference type="Proteomes" id="UP000264002">
    <property type="component" value="Unassembled WGS sequence"/>
</dbReference>